<evidence type="ECO:0000256" key="5">
    <source>
        <dbReference type="SAM" id="MobiDB-lite"/>
    </source>
</evidence>
<dbReference type="GO" id="GO:0043625">
    <property type="term" value="C:delta DNA polymerase complex"/>
    <property type="evidence" value="ECO:0007669"/>
    <property type="project" value="InterPro"/>
</dbReference>
<name>A0A4U6XNF5_9PEZI</name>
<gene>
    <name evidence="6" type="primary">cdc27</name>
    <name evidence="6" type="ORF">CTA1_2168</name>
</gene>
<protein>
    <recommendedName>
        <fullName evidence="2">DNA polymerase delta subunit 3</fullName>
    </recommendedName>
</protein>
<feature type="region of interest" description="Disordered" evidence="5">
    <location>
        <begin position="188"/>
        <end position="476"/>
    </location>
</feature>
<comment type="caution">
    <text evidence="6">The sequence shown here is derived from an EMBL/GenBank/DDBJ whole genome shotgun (WGS) entry which is preliminary data.</text>
</comment>
<dbReference type="PANTHER" id="PTHR17598:SF13">
    <property type="entry name" value="DNA POLYMERASE DELTA SUBUNIT 3"/>
    <property type="match status" value="1"/>
</dbReference>
<evidence type="ECO:0000256" key="2">
    <source>
        <dbReference type="ARBA" id="ARBA00017589"/>
    </source>
</evidence>
<sequence>MSSRTRLTSPIVSSSYKSIVSCGLHPFHFAVPNKNNICVLCLHYFAMDEFKKYLADQILSEEKIVTYRSLSRALKVHVNTAKGMLYEFHRSQNGMRPGTIHATYLIYGIQKAEKVQEDGDIEMTSSPPDVVPLLNEEVLTHSLTLVPGDRLKEILASYEELLSFHVYSLARHPTRELQMLADVSQQIKEQSTEDSASMAETYGTIINPDVRKRDRQGRPVSTPAHAATAAKPVKKEPAPSTAKPAASVPRTEEPVEKEIKAPAKDAPSSATATTTKGAAPPALKKSGSSGIMSSFAKAAAKASSKPKETPKPESPAALSDDGEDDDDDIPAAKSSGNTGRKSRKDREAELKQMMEESEEEEEPEEEQEVPADDPIEEAPEPEAKPAPEPAEVVSSTGDGRRRGKRRVMKKKQIMDDQGYLVTIQEPAWEEFSEDEAPPPPAKAKSSSAPTSGSQSSKGKKAAPKGQGNIMSFFSKK</sequence>
<feature type="compositionally biased region" description="Acidic residues" evidence="5">
    <location>
        <begin position="320"/>
        <end position="329"/>
    </location>
</feature>
<keyword evidence="3" id="KW-0235">DNA replication</keyword>
<keyword evidence="4" id="KW-0539">Nucleus</keyword>
<keyword evidence="7" id="KW-1185">Reference proteome</keyword>
<organism evidence="6 7">
    <name type="scientific">Colletotrichum tanaceti</name>
    <dbReference type="NCBI Taxonomy" id="1306861"/>
    <lineage>
        <taxon>Eukaryota</taxon>
        <taxon>Fungi</taxon>
        <taxon>Dikarya</taxon>
        <taxon>Ascomycota</taxon>
        <taxon>Pezizomycotina</taxon>
        <taxon>Sordariomycetes</taxon>
        <taxon>Hypocreomycetidae</taxon>
        <taxon>Glomerellales</taxon>
        <taxon>Glomerellaceae</taxon>
        <taxon>Colletotrichum</taxon>
        <taxon>Colletotrichum destructivum species complex</taxon>
    </lineage>
</organism>
<evidence type="ECO:0000256" key="4">
    <source>
        <dbReference type="ARBA" id="ARBA00023242"/>
    </source>
</evidence>
<accession>A0A4U6XNF5</accession>
<feature type="compositionally biased region" description="Low complexity" evidence="5">
    <location>
        <begin position="264"/>
        <end position="285"/>
    </location>
</feature>
<dbReference type="STRING" id="1306861.A0A4U6XNF5"/>
<evidence type="ECO:0000313" key="6">
    <source>
        <dbReference type="EMBL" id="TKW57258.1"/>
    </source>
</evidence>
<dbReference type="EMBL" id="PJEX01000046">
    <property type="protein sequence ID" value="TKW57258.1"/>
    <property type="molecule type" value="Genomic_DNA"/>
</dbReference>
<evidence type="ECO:0000313" key="7">
    <source>
        <dbReference type="Proteomes" id="UP000310108"/>
    </source>
</evidence>
<feature type="compositionally biased region" description="Basic and acidic residues" evidence="5">
    <location>
        <begin position="250"/>
        <end position="263"/>
    </location>
</feature>
<feature type="compositionally biased region" description="Low complexity" evidence="5">
    <location>
        <begin position="442"/>
        <end position="456"/>
    </location>
</feature>
<feature type="compositionally biased region" description="Acidic residues" evidence="5">
    <location>
        <begin position="355"/>
        <end position="380"/>
    </location>
</feature>
<evidence type="ECO:0000256" key="1">
    <source>
        <dbReference type="ARBA" id="ARBA00004123"/>
    </source>
</evidence>
<dbReference type="Pfam" id="PF09507">
    <property type="entry name" value="CDC27"/>
    <property type="match status" value="1"/>
</dbReference>
<dbReference type="AlphaFoldDB" id="A0A4U6XNF5"/>
<feature type="compositionally biased region" description="Basic and acidic residues" evidence="5">
    <location>
        <begin position="344"/>
        <end position="354"/>
    </location>
</feature>
<dbReference type="Gene3D" id="3.90.1030.20">
    <property type="entry name" value="DNA polymerase delta, p66 (Cdc27) subunit, wHTH domain"/>
    <property type="match status" value="1"/>
</dbReference>
<evidence type="ECO:0000256" key="3">
    <source>
        <dbReference type="ARBA" id="ARBA00022705"/>
    </source>
</evidence>
<reference evidence="6 7" key="1">
    <citation type="journal article" date="2019" name="PLoS ONE">
        <title>Comparative genome analysis indicates high evolutionary potential of pathogenicity genes in Colletotrichum tanaceti.</title>
        <authorList>
            <person name="Lelwala R.V."/>
            <person name="Korhonen P.K."/>
            <person name="Young N.D."/>
            <person name="Scott J.B."/>
            <person name="Ades P.A."/>
            <person name="Gasser R.B."/>
            <person name="Taylor P.W.J."/>
        </authorList>
    </citation>
    <scope>NUCLEOTIDE SEQUENCE [LARGE SCALE GENOMIC DNA]</scope>
    <source>
        <strain evidence="6">BRIP57314</strain>
    </source>
</reference>
<dbReference type="GO" id="GO:0003887">
    <property type="term" value="F:DNA-directed DNA polymerase activity"/>
    <property type="evidence" value="ECO:0007669"/>
    <property type="project" value="TreeGrafter"/>
</dbReference>
<dbReference type="GO" id="GO:0006297">
    <property type="term" value="P:nucleotide-excision repair, DNA gap filling"/>
    <property type="evidence" value="ECO:0007669"/>
    <property type="project" value="TreeGrafter"/>
</dbReference>
<dbReference type="InterPro" id="IPR019038">
    <property type="entry name" value="POLD3"/>
</dbReference>
<feature type="compositionally biased region" description="Acidic residues" evidence="5">
    <location>
        <begin position="427"/>
        <end position="436"/>
    </location>
</feature>
<dbReference type="InterPro" id="IPR041913">
    <property type="entry name" value="POLD3_sf"/>
</dbReference>
<dbReference type="OrthoDB" id="514823at2759"/>
<dbReference type="GO" id="GO:0006271">
    <property type="term" value="P:DNA strand elongation involved in DNA replication"/>
    <property type="evidence" value="ECO:0007669"/>
    <property type="project" value="TreeGrafter"/>
</dbReference>
<feature type="compositionally biased region" description="Low complexity" evidence="5">
    <location>
        <begin position="293"/>
        <end position="303"/>
    </location>
</feature>
<comment type="subcellular location">
    <subcellularLocation>
        <location evidence="1">Nucleus</location>
    </subcellularLocation>
</comment>
<dbReference type="Proteomes" id="UP000310108">
    <property type="component" value="Unassembled WGS sequence"/>
</dbReference>
<dbReference type="GO" id="GO:1904161">
    <property type="term" value="P:DNA synthesis involved in UV-damage excision repair"/>
    <property type="evidence" value="ECO:0007669"/>
    <property type="project" value="TreeGrafter"/>
</dbReference>
<dbReference type="PANTHER" id="PTHR17598">
    <property type="entry name" value="DNA POLYMERASE DELTA SUBUNIT 3"/>
    <property type="match status" value="1"/>
</dbReference>
<proteinExistence type="predicted"/>
<feature type="compositionally biased region" description="Basic residues" evidence="5">
    <location>
        <begin position="401"/>
        <end position="411"/>
    </location>
</feature>